<sequence>MTYDELSEFAMEIIANSGMARSCYIEAVRLAKNKEFEKANEKIKEGEKYYFEAHEAQNKLIFAEASGEEKIQVNILIVHAQDHLTMALMTKDNSKEFIELYKALYEKGGN</sequence>
<evidence type="ECO:0000256" key="6">
    <source>
        <dbReference type="PIRSR" id="PIRSR000699-2"/>
    </source>
</evidence>
<evidence type="ECO:0000256" key="5">
    <source>
        <dbReference type="PIRSR" id="PIRSR000699-1"/>
    </source>
</evidence>
<evidence type="ECO:0000256" key="1">
    <source>
        <dbReference type="ARBA" id="ARBA00022448"/>
    </source>
</evidence>
<dbReference type="GO" id="GO:0009401">
    <property type="term" value="P:phosphoenolpyruvate-dependent sugar phosphotransferase system"/>
    <property type="evidence" value="ECO:0007669"/>
    <property type="project" value="UniProtKB-KW"/>
</dbReference>
<keyword evidence="3" id="KW-0808">Transferase</keyword>
<feature type="active site" description="Tele-phosphohistidine intermediate" evidence="5">
    <location>
        <position position="79"/>
    </location>
</feature>
<dbReference type="Pfam" id="PF02255">
    <property type="entry name" value="PTS_IIA"/>
    <property type="match status" value="1"/>
</dbReference>
<keyword evidence="1" id="KW-0813">Transport</keyword>
<keyword evidence="4" id="KW-0598">Phosphotransferase system</keyword>
<evidence type="ECO:0000256" key="3">
    <source>
        <dbReference type="ARBA" id="ARBA00022679"/>
    </source>
</evidence>
<keyword evidence="9" id="KW-1185">Reference proteome</keyword>
<evidence type="ECO:0000256" key="7">
    <source>
        <dbReference type="PROSITE-ProRule" id="PRU00418"/>
    </source>
</evidence>
<keyword evidence="6" id="KW-0460">Magnesium</keyword>
<protein>
    <submittedName>
        <fullName evidence="8">PTS system lactose/cellobiose-specific transporter subunit IIA</fullName>
    </submittedName>
</protein>
<reference evidence="8 9" key="1">
    <citation type="submission" date="2019-10" db="EMBL/GenBank/DDBJ databases">
        <authorList>
            <person name="Blom J."/>
        </authorList>
    </citation>
    <scope>NUCLEOTIDE SEQUENCE [LARGE SCALE GENOMIC DNA]</scope>
    <source>
        <strain evidence="8 9">ES3154-GLU</strain>
    </source>
</reference>
<dbReference type="GO" id="GO:0046872">
    <property type="term" value="F:metal ion binding"/>
    <property type="evidence" value="ECO:0007669"/>
    <property type="project" value="UniProtKB-KW"/>
</dbReference>
<feature type="modified residue" description="Phosphohistidine; by HPr" evidence="7">
    <location>
        <position position="79"/>
    </location>
</feature>
<dbReference type="EMBL" id="CABWIB010000001">
    <property type="protein sequence ID" value="VWL85189.1"/>
    <property type="molecule type" value="Genomic_DNA"/>
</dbReference>
<feature type="binding site" evidence="6">
    <location>
        <position position="82"/>
    </location>
    <ligand>
        <name>Mg(2+)</name>
        <dbReference type="ChEBI" id="CHEBI:18420"/>
        <note>ligand shared between all trimeric partners</note>
    </ligand>
</feature>
<dbReference type="PROSITE" id="PS51095">
    <property type="entry name" value="PTS_EIIA_TYPE_3"/>
    <property type="match status" value="1"/>
</dbReference>
<evidence type="ECO:0000313" key="9">
    <source>
        <dbReference type="Proteomes" id="UP000419017"/>
    </source>
</evidence>
<organism evidence="8 9">
    <name type="scientific">Oceanivirga miroungae</name>
    <dbReference type="NCBI Taxonomy" id="1130046"/>
    <lineage>
        <taxon>Bacteria</taxon>
        <taxon>Fusobacteriati</taxon>
        <taxon>Fusobacteriota</taxon>
        <taxon>Fusobacteriia</taxon>
        <taxon>Fusobacteriales</taxon>
        <taxon>Leptotrichiaceae</taxon>
        <taxon>Oceanivirga</taxon>
    </lineage>
</organism>
<evidence type="ECO:0000256" key="2">
    <source>
        <dbReference type="ARBA" id="ARBA00022597"/>
    </source>
</evidence>
<dbReference type="PANTHER" id="PTHR34382:SF7">
    <property type="entry name" value="PTS SYSTEM N,N'-DIACETYLCHITOBIOSE-SPECIFIC EIIA COMPONENT"/>
    <property type="match status" value="1"/>
</dbReference>
<evidence type="ECO:0000313" key="8">
    <source>
        <dbReference type="EMBL" id="VWL85189.1"/>
    </source>
</evidence>
<dbReference type="Gene3D" id="1.20.58.80">
    <property type="entry name" value="Phosphotransferase system, lactose/cellobiose-type IIA subunit"/>
    <property type="match status" value="1"/>
</dbReference>
<keyword evidence="2" id="KW-0762">Sugar transport</keyword>
<dbReference type="AlphaFoldDB" id="A0A6I8M5H8"/>
<dbReference type="InterPro" id="IPR003188">
    <property type="entry name" value="PTS_IIA_lac/cel"/>
</dbReference>
<accession>A0A6I8M5H8</accession>
<dbReference type="RefSeq" id="WP_156683203.1">
    <property type="nucleotide sequence ID" value="NZ_CABWIB010000001.1"/>
</dbReference>
<comment type="cofactor">
    <cofactor evidence="6">
        <name>Mg(2+)</name>
        <dbReference type="ChEBI" id="CHEBI:18420"/>
    </cofactor>
    <text evidence="6">Binds 1 Mg(2+) ion per trimer.</text>
</comment>
<gene>
    <name evidence="8" type="ORF">OMES3154_00472</name>
</gene>
<keyword evidence="6" id="KW-0479">Metal-binding</keyword>
<proteinExistence type="predicted"/>
<dbReference type="PIRSF" id="PIRSF000699">
    <property type="entry name" value="PTS_IILac_III"/>
    <property type="match status" value="1"/>
</dbReference>
<dbReference type="PANTHER" id="PTHR34382">
    <property type="entry name" value="PTS SYSTEM N,N'-DIACETYLCHITOBIOSE-SPECIFIC EIIA COMPONENT"/>
    <property type="match status" value="1"/>
</dbReference>
<name>A0A6I8M5H8_9FUSO</name>
<dbReference type="InterPro" id="IPR036542">
    <property type="entry name" value="PTS_IIA_lac/cel_sf"/>
</dbReference>
<dbReference type="Proteomes" id="UP000419017">
    <property type="component" value="Unassembled WGS sequence"/>
</dbReference>
<evidence type="ECO:0000256" key="4">
    <source>
        <dbReference type="ARBA" id="ARBA00022683"/>
    </source>
</evidence>
<dbReference type="SUPFAM" id="SSF46973">
    <property type="entry name" value="Enzyme IIa from lactose specific PTS, IIa-lac"/>
    <property type="match status" value="1"/>
</dbReference>
<dbReference type="GO" id="GO:0016740">
    <property type="term" value="F:transferase activity"/>
    <property type="evidence" value="ECO:0007669"/>
    <property type="project" value="UniProtKB-KW"/>
</dbReference>